<feature type="non-terminal residue" evidence="2">
    <location>
        <position position="86"/>
    </location>
</feature>
<name>A0AA38LK40_TAXCH</name>
<accession>A0AA38LK40</accession>
<organism evidence="2 3">
    <name type="scientific">Taxus chinensis</name>
    <name type="common">Chinese yew</name>
    <name type="synonym">Taxus wallichiana var. chinensis</name>
    <dbReference type="NCBI Taxonomy" id="29808"/>
    <lineage>
        <taxon>Eukaryota</taxon>
        <taxon>Viridiplantae</taxon>
        <taxon>Streptophyta</taxon>
        <taxon>Embryophyta</taxon>
        <taxon>Tracheophyta</taxon>
        <taxon>Spermatophyta</taxon>
        <taxon>Pinopsida</taxon>
        <taxon>Pinidae</taxon>
        <taxon>Conifers II</taxon>
        <taxon>Cupressales</taxon>
        <taxon>Taxaceae</taxon>
        <taxon>Taxus</taxon>
    </lineage>
</organism>
<feature type="region of interest" description="Disordered" evidence="1">
    <location>
        <begin position="1"/>
        <end position="23"/>
    </location>
</feature>
<comment type="caution">
    <text evidence="2">The sequence shown here is derived from an EMBL/GenBank/DDBJ whole genome shotgun (WGS) entry which is preliminary data.</text>
</comment>
<sequence>RGSGESAENGTKGPFGTWDSSGQKVQSTRLGRFGRKWNRVHFKFELEKFGQKVPKYATRPVWAKLEQSALLKLGHLGQESAKYAVR</sequence>
<dbReference type="EMBL" id="JAHRHJ020000002">
    <property type="protein sequence ID" value="KAH9327783.1"/>
    <property type="molecule type" value="Genomic_DNA"/>
</dbReference>
<evidence type="ECO:0000313" key="2">
    <source>
        <dbReference type="EMBL" id="KAH9327783.1"/>
    </source>
</evidence>
<keyword evidence="3" id="KW-1185">Reference proteome</keyword>
<evidence type="ECO:0000313" key="3">
    <source>
        <dbReference type="Proteomes" id="UP000824469"/>
    </source>
</evidence>
<protein>
    <submittedName>
        <fullName evidence="2">Uncharacterized protein</fullName>
    </submittedName>
</protein>
<feature type="non-terminal residue" evidence="2">
    <location>
        <position position="1"/>
    </location>
</feature>
<reference evidence="2 3" key="1">
    <citation type="journal article" date="2021" name="Nat. Plants">
        <title>The Taxus genome provides insights into paclitaxel biosynthesis.</title>
        <authorList>
            <person name="Xiong X."/>
            <person name="Gou J."/>
            <person name="Liao Q."/>
            <person name="Li Y."/>
            <person name="Zhou Q."/>
            <person name="Bi G."/>
            <person name="Li C."/>
            <person name="Du R."/>
            <person name="Wang X."/>
            <person name="Sun T."/>
            <person name="Guo L."/>
            <person name="Liang H."/>
            <person name="Lu P."/>
            <person name="Wu Y."/>
            <person name="Zhang Z."/>
            <person name="Ro D.K."/>
            <person name="Shang Y."/>
            <person name="Huang S."/>
            <person name="Yan J."/>
        </authorList>
    </citation>
    <scope>NUCLEOTIDE SEQUENCE [LARGE SCALE GENOMIC DNA]</scope>
    <source>
        <strain evidence="2">Ta-2019</strain>
    </source>
</reference>
<evidence type="ECO:0000256" key="1">
    <source>
        <dbReference type="SAM" id="MobiDB-lite"/>
    </source>
</evidence>
<proteinExistence type="predicted"/>
<gene>
    <name evidence="2" type="ORF">KI387_007961</name>
</gene>
<dbReference type="Proteomes" id="UP000824469">
    <property type="component" value="Unassembled WGS sequence"/>
</dbReference>
<dbReference type="AlphaFoldDB" id="A0AA38LK40"/>